<protein>
    <recommendedName>
        <fullName evidence="8">CWF21 domain-containing protein</fullName>
    </recommendedName>
</protein>
<dbReference type="GO" id="GO:0008380">
    <property type="term" value="P:RNA splicing"/>
    <property type="evidence" value="ECO:0007669"/>
    <property type="project" value="UniProtKB-KW"/>
</dbReference>
<sequence length="256" mass="29301">MYNGIGLRTVRGSGTNGYVQRNLSYVNASRTRQTLARNQRGGASGDFGAHRGGKGRPPPNADILLHEQKRKVELQLLEISLEMEDRGCDPEEIQEKVKRERERLLARLNEASDRGGEKAKDAESSHARQKRKEEENKRIKDAFGIATDYVAGESFDPEAQERRRMERKERKEHEWKERENAARCPRPVRDRRAAEVPVRPALRVPAHAVGSRVMRRFRRRRRGRSALHRNRPAGRVVAPVAVPVAAMMDPVVRRLK</sequence>
<keyword evidence="5" id="KW-0508">mRNA splicing</keyword>
<evidence type="ECO:0000256" key="2">
    <source>
        <dbReference type="ARBA" id="ARBA00005954"/>
    </source>
</evidence>
<evidence type="ECO:0000259" key="8">
    <source>
        <dbReference type="SMART" id="SM01115"/>
    </source>
</evidence>
<gene>
    <name evidence="9" type="ORF">PHYSODRAFT_541906</name>
</gene>
<evidence type="ECO:0000256" key="6">
    <source>
        <dbReference type="ARBA" id="ARBA00023242"/>
    </source>
</evidence>
<evidence type="ECO:0000256" key="3">
    <source>
        <dbReference type="ARBA" id="ARBA00022664"/>
    </source>
</evidence>
<comment type="subcellular location">
    <subcellularLocation>
        <location evidence="1">Nucleus</location>
    </subcellularLocation>
</comment>
<dbReference type="SMART" id="SM01115">
    <property type="entry name" value="cwf21"/>
    <property type="match status" value="1"/>
</dbReference>
<feature type="compositionally biased region" description="Basic and acidic residues" evidence="7">
    <location>
        <begin position="159"/>
        <end position="183"/>
    </location>
</feature>
<dbReference type="STRING" id="1094619.G4Z8N6"/>
<evidence type="ECO:0000313" key="9">
    <source>
        <dbReference type="EMBL" id="EGZ19068.1"/>
    </source>
</evidence>
<dbReference type="PANTHER" id="PTHR36562">
    <property type="entry name" value="SERINE/ARGININE REPETITIVE MATRIX 2"/>
    <property type="match status" value="1"/>
</dbReference>
<dbReference type="InParanoid" id="G4Z8N6"/>
<dbReference type="RefSeq" id="XP_009521785.1">
    <property type="nucleotide sequence ID" value="XM_009523490.1"/>
</dbReference>
<dbReference type="GO" id="GO:0005681">
    <property type="term" value="C:spliceosomal complex"/>
    <property type="evidence" value="ECO:0007669"/>
    <property type="project" value="UniProtKB-KW"/>
</dbReference>
<evidence type="ECO:0000256" key="7">
    <source>
        <dbReference type="SAM" id="MobiDB-lite"/>
    </source>
</evidence>
<keyword evidence="10" id="KW-1185">Reference proteome</keyword>
<reference evidence="9 10" key="1">
    <citation type="journal article" date="2006" name="Science">
        <title>Phytophthora genome sequences uncover evolutionary origins and mechanisms of pathogenesis.</title>
        <authorList>
            <person name="Tyler B.M."/>
            <person name="Tripathy S."/>
            <person name="Zhang X."/>
            <person name="Dehal P."/>
            <person name="Jiang R.H."/>
            <person name="Aerts A."/>
            <person name="Arredondo F.D."/>
            <person name="Baxter L."/>
            <person name="Bensasson D."/>
            <person name="Beynon J.L."/>
            <person name="Chapman J."/>
            <person name="Damasceno C.M."/>
            <person name="Dorrance A.E."/>
            <person name="Dou D."/>
            <person name="Dickerman A.W."/>
            <person name="Dubchak I.L."/>
            <person name="Garbelotto M."/>
            <person name="Gijzen M."/>
            <person name="Gordon S.G."/>
            <person name="Govers F."/>
            <person name="Grunwald N.J."/>
            <person name="Huang W."/>
            <person name="Ivors K.L."/>
            <person name="Jones R.W."/>
            <person name="Kamoun S."/>
            <person name="Krampis K."/>
            <person name="Lamour K.H."/>
            <person name="Lee M.K."/>
            <person name="McDonald W.H."/>
            <person name="Medina M."/>
            <person name="Meijer H.J."/>
            <person name="Nordberg E.K."/>
            <person name="Maclean D.J."/>
            <person name="Ospina-Giraldo M.D."/>
            <person name="Morris P.F."/>
            <person name="Phuntumart V."/>
            <person name="Putnam N.H."/>
            <person name="Rash S."/>
            <person name="Rose J.K."/>
            <person name="Sakihama Y."/>
            <person name="Salamov A.A."/>
            <person name="Savidor A."/>
            <person name="Scheuring C.F."/>
            <person name="Smith B.M."/>
            <person name="Sobral B.W."/>
            <person name="Terry A."/>
            <person name="Torto-Alalibo T.A."/>
            <person name="Win J."/>
            <person name="Xu Z."/>
            <person name="Zhang H."/>
            <person name="Grigoriev I.V."/>
            <person name="Rokhsar D.S."/>
            <person name="Boore J.L."/>
        </authorList>
    </citation>
    <scope>NUCLEOTIDE SEQUENCE [LARGE SCALE GENOMIC DNA]</scope>
    <source>
        <strain evidence="9 10">P6497</strain>
    </source>
</reference>
<feature type="region of interest" description="Disordered" evidence="7">
    <location>
        <begin position="154"/>
        <end position="183"/>
    </location>
</feature>
<name>G4Z8N6_PHYSP</name>
<evidence type="ECO:0000313" key="10">
    <source>
        <dbReference type="Proteomes" id="UP000002640"/>
    </source>
</evidence>
<dbReference type="Pfam" id="PF08312">
    <property type="entry name" value="cwf21"/>
    <property type="match status" value="1"/>
</dbReference>
<proteinExistence type="inferred from homology"/>
<feature type="domain" description="CWF21" evidence="8">
    <location>
        <begin position="64"/>
        <end position="109"/>
    </location>
</feature>
<dbReference type="GO" id="GO:0006397">
    <property type="term" value="P:mRNA processing"/>
    <property type="evidence" value="ECO:0007669"/>
    <property type="project" value="UniProtKB-KW"/>
</dbReference>
<feature type="region of interest" description="Disordered" evidence="7">
    <location>
        <begin position="37"/>
        <end position="58"/>
    </location>
</feature>
<dbReference type="PANTHER" id="PTHR36562:SF5">
    <property type="entry name" value="SERINE_ARGININE REPETITIVE MATRIX 2"/>
    <property type="match status" value="1"/>
</dbReference>
<evidence type="ECO:0000256" key="1">
    <source>
        <dbReference type="ARBA" id="ARBA00004123"/>
    </source>
</evidence>
<evidence type="ECO:0000256" key="4">
    <source>
        <dbReference type="ARBA" id="ARBA00022728"/>
    </source>
</evidence>
<feature type="region of interest" description="Disordered" evidence="7">
    <location>
        <begin position="108"/>
        <end position="139"/>
    </location>
</feature>
<evidence type="ECO:0000256" key="5">
    <source>
        <dbReference type="ARBA" id="ARBA00023187"/>
    </source>
</evidence>
<dbReference type="AlphaFoldDB" id="G4Z8N6"/>
<dbReference type="Proteomes" id="UP000002640">
    <property type="component" value="Unassembled WGS sequence"/>
</dbReference>
<dbReference type="CDD" id="cd21372">
    <property type="entry name" value="cwf21_CWC21-like"/>
    <property type="match status" value="1"/>
</dbReference>
<dbReference type="InterPro" id="IPR013170">
    <property type="entry name" value="mRNA_splic_Cwf21_dom"/>
</dbReference>
<organism evidence="9 10">
    <name type="scientific">Phytophthora sojae (strain P6497)</name>
    <name type="common">Soybean stem and root rot agent</name>
    <name type="synonym">Phytophthora megasperma f. sp. glycines</name>
    <dbReference type="NCBI Taxonomy" id="1094619"/>
    <lineage>
        <taxon>Eukaryota</taxon>
        <taxon>Sar</taxon>
        <taxon>Stramenopiles</taxon>
        <taxon>Oomycota</taxon>
        <taxon>Peronosporomycetes</taxon>
        <taxon>Peronosporales</taxon>
        <taxon>Peronosporaceae</taxon>
        <taxon>Phytophthora</taxon>
    </lineage>
</organism>
<keyword evidence="4" id="KW-0747">Spliceosome</keyword>
<comment type="similarity">
    <text evidence="2">Belongs to the CWC21 family.</text>
</comment>
<dbReference type="InterPro" id="IPR051372">
    <property type="entry name" value="CWC21"/>
</dbReference>
<keyword evidence="6" id="KW-0539">Nucleus</keyword>
<dbReference type="GeneID" id="20662457"/>
<keyword evidence="3" id="KW-0507">mRNA processing</keyword>
<dbReference type="KEGG" id="psoj:PHYSODRAFT_541906"/>
<dbReference type="OMA" id="LAHMRPR"/>
<dbReference type="EMBL" id="JH159153">
    <property type="protein sequence ID" value="EGZ19068.1"/>
    <property type="molecule type" value="Genomic_DNA"/>
</dbReference>
<accession>G4Z8N6</accession>
<dbReference type="SMR" id="G4Z8N6"/>